<dbReference type="PROSITE" id="PS50262">
    <property type="entry name" value="G_PROTEIN_RECEP_F1_2"/>
    <property type="match status" value="1"/>
</dbReference>
<dbReference type="InterPro" id="IPR050569">
    <property type="entry name" value="TAAR"/>
</dbReference>
<organism evidence="13 14">
    <name type="scientific">Gouania willdenowi</name>
    <name type="common">Blunt-snouted clingfish</name>
    <name type="synonym">Lepadogaster willdenowi</name>
    <dbReference type="NCBI Taxonomy" id="441366"/>
    <lineage>
        <taxon>Eukaryota</taxon>
        <taxon>Metazoa</taxon>
        <taxon>Chordata</taxon>
        <taxon>Craniata</taxon>
        <taxon>Vertebrata</taxon>
        <taxon>Euteleostomi</taxon>
        <taxon>Actinopterygii</taxon>
        <taxon>Neopterygii</taxon>
        <taxon>Teleostei</taxon>
        <taxon>Neoteleostei</taxon>
        <taxon>Acanthomorphata</taxon>
        <taxon>Ovalentaria</taxon>
        <taxon>Blenniimorphae</taxon>
        <taxon>Blenniiformes</taxon>
        <taxon>Gobiesocoidei</taxon>
        <taxon>Gobiesocidae</taxon>
        <taxon>Gobiesocinae</taxon>
        <taxon>Gouania</taxon>
    </lineage>
</organism>
<evidence type="ECO:0000256" key="11">
    <source>
        <dbReference type="SAM" id="SignalP"/>
    </source>
</evidence>
<dbReference type="AlphaFoldDB" id="A0A8C5H5W7"/>
<keyword evidence="5 9" id="KW-0297">G-protein coupled receptor</keyword>
<dbReference type="Ensembl" id="ENSGWIT00000044018.1">
    <property type="protein sequence ID" value="ENSGWIP00000040514.1"/>
    <property type="gene ID" value="ENSGWIG00000020466.1"/>
</dbReference>
<dbReference type="PANTHER" id="PTHR24249">
    <property type="entry name" value="HISTAMINE RECEPTOR-RELATED G-PROTEIN COUPLED RECEPTOR"/>
    <property type="match status" value="1"/>
</dbReference>
<evidence type="ECO:0000256" key="5">
    <source>
        <dbReference type="ARBA" id="ARBA00023040"/>
    </source>
</evidence>
<evidence type="ECO:0000256" key="9">
    <source>
        <dbReference type="RuleBase" id="RU000688"/>
    </source>
</evidence>
<keyword evidence="6 10" id="KW-0472">Membrane</keyword>
<evidence type="ECO:0000256" key="6">
    <source>
        <dbReference type="ARBA" id="ARBA00023136"/>
    </source>
</evidence>
<protein>
    <recommendedName>
        <fullName evidence="12">G-protein coupled receptors family 1 profile domain-containing protein</fullName>
    </recommendedName>
</protein>
<keyword evidence="3 9" id="KW-0812">Transmembrane</keyword>
<dbReference type="InterPro" id="IPR000276">
    <property type="entry name" value="GPCR_Rhodpsn"/>
</dbReference>
<dbReference type="PANTHER" id="PTHR24249:SF381">
    <property type="entry name" value="TRACE AMINE ASSOCIATED RECEPTOR 19P-RELATED"/>
    <property type="match status" value="1"/>
</dbReference>
<dbReference type="GO" id="GO:0005886">
    <property type="term" value="C:plasma membrane"/>
    <property type="evidence" value="ECO:0007669"/>
    <property type="project" value="UniProtKB-SubCell"/>
</dbReference>
<dbReference type="PRINTS" id="PR00237">
    <property type="entry name" value="GPCRRHODOPSN"/>
</dbReference>
<dbReference type="PROSITE" id="PS00237">
    <property type="entry name" value="G_PROTEIN_RECEP_F1_1"/>
    <property type="match status" value="1"/>
</dbReference>
<feature type="transmembrane region" description="Helical" evidence="10">
    <location>
        <begin position="78"/>
        <end position="104"/>
    </location>
</feature>
<feature type="chain" id="PRO_5034549866" description="G-protein coupled receptors family 1 profile domain-containing protein" evidence="11">
    <location>
        <begin position="19"/>
        <end position="377"/>
    </location>
</feature>
<dbReference type="Proteomes" id="UP000694680">
    <property type="component" value="Chromosome 21"/>
</dbReference>
<keyword evidence="14" id="KW-1185">Reference proteome</keyword>
<keyword evidence="2" id="KW-1003">Cell membrane</keyword>
<comment type="subcellular location">
    <subcellularLocation>
        <location evidence="1">Cell membrane</location>
        <topology evidence="1">Multi-pass membrane protein</topology>
    </subcellularLocation>
</comment>
<evidence type="ECO:0000256" key="10">
    <source>
        <dbReference type="SAM" id="Phobius"/>
    </source>
</evidence>
<evidence type="ECO:0000256" key="4">
    <source>
        <dbReference type="ARBA" id="ARBA00022989"/>
    </source>
</evidence>
<proteinExistence type="inferred from homology"/>
<reference evidence="13" key="3">
    <citation type="submission" date="2025-09" db="UniProtKB">
        <authorList>
            <consortium name="Ensembl"/>
        </authorList>
    </citation>
    <scope>IDENTIFICATION</scope>
</reference>
<keyword evidence="11" id="KW-0732">Signal</keyword>
<evidence type="ECO:0000256" key="8">
    <source>
        <dbReference type="ARBA" id="ARBA00023224"/>
    </source>
</evidence>
<feature type="transmembrane region" description="Helical" evidence="10">
    <location>
        <begin position="322"/>
        <end position="344"/>
    </location>
</feature>
<dbReference type="SUPFAM" id="SSF81321">
    <property type="entry name" value="Family A G protein-coupled receptor-like"/>
    <property type="match status" value="1"/>
</dbReference>
<evidence type="ECO:0000256" key="2">
    <source>
        <dbReference type="ARBA" id="ARBA00022475"/>
    </source>
</evidence>
<comment type="similarity">
    <text evidence="9">Belongs to the G-protein coupled receptor 1 family.</text>
</comment>
<accession>A0A8C5H5W7</accession>
<dbReference type="Gene3D" id="1.20.1070.10">
    <property type="entry name" value="Rhodopsin 7-helix transmembrane proteins"/>
    <property type="match status" value="1"/>
</dbReference>
<dbReference type="Pfam" id="PF00001">
    <property type="entry name" value="7tm_1"/>
    <property type="match status" value="1"/>
</dbReference>
<evidence type="ECO:0000256" key="7">
    <source>
        <dbReference type="ARBA" id="ARBA00023170"/>
    </source>
</evidence>
<evidence type="ECO:0000256" key="3">
    <source>
        <dbReference type="ARBA" id="ARBA00022692"/>
    </source>
</evidence>
<name>A0A8C5H5W7_GOUWI</name>
<evidence type="ECO:0000256" key="1">
    <source>
        <dbReference type="ARBA" id="ARBA00004651"/>
    </source>
</evidence>
<feature type="transmembrane region" description="Helical" evidence="10">
    <location>
        <begin position="239"/>
        <end position="258"/>
    </location>
</feature>
<feature type="transmembrane region" description="Helical" evidence="10">
    <location>
        <begin position="142"/>
        <end position="165"/>
    </location>
</feature>
<feature type="domain" description="G-protein coupled receptors family 1 profile" evidence="12">
    <location>
        <begin position="155"/>
        <end position="341"/>
    </location>
</feature>
<feature type="signal peptide" evidence="11">
    <location>
        <begin position="1"/>
        <end position="18"/>
    </location>
</feature>
<keyword evidence="4 10" id="KW-1133">Transmembrane helix</keyword>
<evidence type="ECO:0000313" key="14">
    <source>
        <dbReference type="Proteomes" id="UP000694680"/>
    </source>
</evidence>
<feature type="transmembrane region" description="Helical" evidence="10">
    <location>
        <begin position="288"/>
        <end position="307"/>
    </location>
</feature>
<sequence>KFCKSCSFFLFFIVDGLFKQPYRIGKNNPEVKSSKYSFKKEVTRSKEGGMATVDDAEFCFSNLNSSCRRIVRPHSVSVLIYITLSSISVMTVYLNLLVIISISHFRYLNILSQCLGGSVFIKSDLTFLYLSLFRKLHTPTNLLLLSLAISDFFVASIGTMVLLSVDRYVAVCEPLQYPTKVTANRVKVCVSLCWIISVLHQSFLLKDNLEQPGQYSTCLGECVVVVSYVGSIVDVILSFIGPVIVIVLMSLRVFVVALSHAHSMRSHVASVRPAHESQFTTKKSELKAFSTISVVIVVFLLCISPYFCVSMTGADSVLNASTLAFVMCLFYLNSFFNPLIYALFYPWFRKSIKLIVTFQIMKPGSSDINLLHRERKR</sequence>
<feature type="transmembrane region" description="Helical" evidence="10">
    <location>
        <begin position="185"/>
        <end position="203"/>
    </location>
</feature>
<evidence type="ECO:0000259" key="12">
    <source>
        <dbReference type="PROSITE" id="PS50262"/>
    </source>
</evidence>
<keyword evidence="7 9" id="KW-0675">Receptor</keyword>
<evidence type="ECO:0000313" key="13">
    <source>
        <dbReference type="Ensembl" id="ENSGWIP00000040514.1"/>
    </source>
</evidence>
<keyword evidence="8 9" id="KW-0807">Transducer</keyword>
<reference evidence="13" key="1">
    <citation type="submission" date="2020-06" db="EMBL/GenBank/DDBJ databases">
        <authorList>
            <consortium name="Wellcome Sanger Institute Data Sharing"/>
        </authorList>
    </citation>
    <scope>NUCLEOTIDE SEQUENCE [LARGE SCALE GENOMIC DNA]</scope>
</reference>
<reference evidence="13" key="2">
    <citation type="submission" date="2025-08" db="UniProtKB">
        <authorList>
            <consortium name="Ensembl"/>
        </authorList>
    </citation>
    <scope>IDENTIFICATION</scope>
</reference>
<dbReference type="GO" id="GO:0001594">
    <property type="term" value="F:trace-amine receptor activity"/>
    <property type="evidence" value="ECO:0007669"/>
    <property type="project" value="TreeGrafter"/>
</dbReference>
<dbReference type="InterPro" id="IPR017452">
    <property type="entry name" value="GPCR_Rhodpsn_7TM"/>
</dbReference>